<proteinExistence type="predicted"/>
<dbReference type="AlphaFoldDB" id="A0A6C2CGU0"/>
<feature type="coiled-coil region" evidence="1">
    <location>
        <begin position="67"/>
        <end position="94"/>
    </location>
</feature>
<dbReference type="InterPro" id="IPR021482">
    <property type="entry name" value="DUF3135"/>
</dbReference>
<evidence type="ECO:0000256" key="1">
    <source>
        <dbReference type="SAM" id="Coils"/>
    </source>
</evidence>
<keyword evidence="3" id="KW-1185">Reference proteome</keyword>
<dbReference type="Pfam" id="PF11333">
    <property type="entry name" value="DUF3135"/>
    <property type="match status" value="1"/>
</dbReference>
<gene>
    <name evidence="2" type="ORF">ETQ85_22445</name>
</gene>
<comment type="caution">
    <text evidence="2">The sequence shown here is derived from an EMBL/GenBank/DDBJ whole genome shotgun (WGS) entry which is preliminary data.</text>
</comment>
<evidence type="ECO:0000313" key="3">
    <source>
        <dbReference type="Proteomes" id="UP000389128"/>
    </source>
</evidence>
<sequence length="101" mass="11215">MGSFDFDYWKHLAEHDPAAFFQARENALHQFIALHQGQEGVLVELQARIDTTRVLAGSPVQACREILGLMEDQLLLLSAQLAELQRETAALRALLGGRPSC</sequence>
<accession>A0A6C2CGU0</accession>
<evidence type="ECO:0000313" key="2">
    <source>
        <dbReference type="EMBL" id="TYC52653.1"/>
    </source>
</evidence>
<name>A0A6C2CGU0_9RHOO</name>
<organism evidence="2 3">
    <name type="scientific">Zoogloea oleivorans</name>
    <dbReference type="NCBI Taxonomy" id="1552750"/>
    <lineage>
        <taxon>Bacteria</taxon>
        <taxon>Pseudomonadati</taxon>
        <taxon>Pseudomonadota</taxon>
        <taxon>Betaproteobacteria</taxon>
        <taxon>Rhodocyclales</taxon>
        <taxon>Zoogloeaceae</taxon>
        <taxon>Zoogloea</taxon>
    </lineage>
</organism>
<dbReference type="EMBL" id="SDKK01000031">
    <property type="protein sequence ID" value="TYC52653.1"/>
    <property type="molecule type" value="Genomic_DNA"/>
</dbReference>
<dbReference type="RefSeq" id="WP_148581291.1">
    <property type="nucleotide sequence ID" value="NZ_SDKK01000031.1"/>
</dbReference>
<protein>
    <submittedName>
        <fullName evidence="2">DUF3135 domain-containing protein</fullName>
    </submittedName>
</protein>
<reference evidence="2 3" key="1">
    <citation type="submission" date="2019-01" db="EMBL/GenBank/DDBJ databases">
        <title>Zoogloea oleivorans genome sequencing and assembly.</title>
        <authorList>
            <person name="Tancsics A."/>
            <person name="Farkas M."/>
            <person name="Kriszt B."/>
            <person name="Maroti G."/>
            <person name="Horvath B."/>
        </authorList>
    </citation>
    <scope>NUCLEOTIDE SEQUENCE [LARGE SCALE GENOMIC DNA]</scope>
    <source>
        <strain evidence="2 3">Buc</strain>
    </source>
</reference>
<keyword evidence="1" id="KW-0175">Coiled coil</keyword>
<dbReference type="Proteomes" id="UP000389128">
    <property type="component" value="Unassembled WGS sequence"/>
</dbReference>
<dbReference type="OrthoDB" id="9181737at2"/>